<dbReference type="Pfam" id="PF05553">
    <property type="entry name" value="DUF761"/>
    <property type="match status" value="1"/>
</dbReference>
<feature type="region of interest" description="Disordered" evidence="1">
    <location>
        <begin position="82"/>
        <end position="108"/>
    </location>
</feature>
<comment type="caution">
    <text evidence="2">The sequence shown here is derived from an EMBL/GenBank/DDBJ whole genome shotgun (WGS) entry which is preliminary data.</text>
</comment>
<evidence type="ECO:0000313" key="2">
    <source>
        <dbReference type="EMBL" id="RWR86006.1"/>
    </source>
</evidence>
<reference evidence="2 3" key="1">
    <citation type="journal article" date="2019" name="Nat. Plants">
        <title>Stout camphor tree genome fills gaps in understanding of flowering plant genome evolution.</title>
        <authorList>
            <person name="Chaw S.M."/>
            <person name="Liu Y.C."/>
            <person name="Wu Y.W."/>
            <person name="Wang H.Y."/>
            <person name="Lin C.I."/>
            <person name="Wu C.S."/>
            <person name="Ke H.M."/>
            <person name="Chang L.Y."/>
            <person name="Hsu C.Y."/>
            <person name="Yang H.T."/>
            <person name="Sudianto E."/>
            <person name="Hsu M.H."/>
            <person name="Wu K.P."/>
            <person name="Wang L.N."/>
            <person name="Leebens-Mack J.H."/>
            <person name="Tsai I.J."/>
        </authorList>
    </citation>
    <scope>NUCLEOTIDE SEQUENCE [LARGE SCALE GENOMIC DNA]</scope>
    <source>
        <strain evidence="3">cv. Chaw 1501</strain>
        <tissue evidence="2">Young leaves</tissue>
    </source>
</reference>
<proteinExistence type="predicted"/>
<evidence type="ECO:0000313" key="3">
    <source>
        <dbReference type="Proteomes" id="UP000283530"/>
    </source>
</evidence>
<organism evidence="2 3">
    <name type="scientific">Cinnamomum micranthum f. kanehirae</name>
    <dbReference type="NCBI Taxonomy" id="337451"/>
    <lineage>
        <taxon>Eukaryota</taxon>
        <taxon>Viridiplantae</taxon>
        <taxon>Streptophyta</taxon>
        <taxon>Embryophyta</taxon>
        <taxon>Tracheophyta</taxon>
        <taxon>Spermatophyta</taxon>
        <taxon>Magnoliopsida</taxon>
        <taxon>Magnoliidae</taxon>
        <taxon>Laurales</taxon>
        <taxon>Lauraceae</taxon>
        <taxon>Cinnamomum</taxon>
    </lineage>
</organism>
<dbReference type="AlphaFoldDB" id="A0A3S3N0K7"/>
<dbReference type="Proteomes" id="UP000283530">
    <property type="component" value="Unassembled WGS sequence"/>
</dbReference>
<dbReference type="PANTHER" id="PTHR33098:SF53">
    <property type="entry name" value="OS05G0540900 PROTEIN"/>
    <property type="match status" value="1"/>
</dbReference>
<accession>A0A3S3N0K7</accession>
<protein>
    <submittedName>
        <fullName evidence="2">Uncharacterized protein</fullName>
    </submittedName>
</protein>
<gene>
    <name evidence="2" type="ORF">CKAN_01488700</name>
</gene>
<dbReference type="OrthoDB" id="1536762at2759"/>
<keyword evidence="3" id="KW-1185">Reference proteome</keyword>
<sequence length="301" mass="34487">MKLRKKLQPARKVWKGLIFPTEKAVVLMYNMKLRKKLQPARKVWKGLTSKFQAKLLKLKPSKALKNTTLRLNTTMLSLLGGLHLSSPHRRPKKRPLTRPPAAPGTHCRQNHSKFFYPVYIDDLFKEPVSVRMKAIEPAVRGNMGENGAPSNTENGPGSLSLMPYDEPIKDIELSMCREGENGAPIGAPELSEVDERAERFITEFRREMSLQRHRSFREYQEMLQRGVILPPQSVVFNGHEVLTLIGLSSLLPGQEGAHKLQVKDLDSMWWCVLWPILSQNQMIVLLILKASQIDAIRRRRW</sequence>
<name>A0A3S3N0K7_9MAGN</name>
<dbReference type="EMBL" id="QPKB01000005">
    <property type="protein sequence ID" value="RWR86006.1"/>
    <property type="molecule type" value="Genomic_DNA"/>
</dbReference>
<dbReference type="PANTHER" id="PTHR33098">
    <property type="entry name" value="COTTON FIBER (DUF761)"/>
    <property type="match status" value="1"/>
</dbReference>
<dbReference type="InterPro" id="IPR008480">
    <property type="entry name" value="DUF761_pln"/>
</dbReference>
<feature type="compositionally biased region" description="Basic residues" evidence="1">
    <location>
        <begin position="86"/>
        <end position="96"/>
    </location>
</feature>
<evidence type="ECO:0000256" key="1">
    <source>
        <dbReference type="SAM" id="MobiDB-lite"/>
    </source>
</evidence>